<feature type="region of interest" description="Disordered" evidence="1">
    <location>
        <begin position="34"/>
        <end position="67"/>
    </location>
</feature>
<dbReference type="EMBL" id="SJPL01000001">
    <property type="protein sequence ID" value="TWT71780.1"/>
    <property type="molecule type" value="Genomic_DNA"/>
</dbReference>
<feature type="compositionally biased region" description="Basic and acidic residues" evidence="1">
    <location>
        <begin position="47"/>
        <end position="67"/>
    </location>
</feature>
<reference evidence="3 4" key="1">
    <citation type="submission" date="2019-02" db="EMBL/GenBank/DDBJ databases">
        <title>Deep-cultivation of Planctomycetes and their phenomic and genomic characterization uncovers novel biology.</title>
        <authorList>
            <person name="Wiegand S."/>
            <person name="Jogler M."/>
            <person name="Boedeker C."/>
            <person name="Pinto D."/>
            <person name="Vollmers J."/>
            <person name="Rivas-Marin E."/>
            <person name="Kohn T."/>
            <person name="Peeters S.H."/>
            <person name="Heuer A."/>
            <person name="Rast P."/>
            <person name="Oberbeckmann S."/>
            <person name="Bunk B."/>
            <person name="Jeske O."/>
            <person name="Meyerdierks A."/>
            <person name="Storesund J.E."/>
            <person name="Kallscheuer N."/>
            <person name="Luecker S."/>
            <person name="Lage O.M."/>
            <person name="Pohl T."/>
            <person name="Merkel B.J."/>
            <person name="Hornburger P."/>
            <person name="Mueller R.-W."/>
            <person name="Bruemmer F."/>
            <person name="Labrenz M."/>
            <person name="Spormann A.M."/>
            <person name="Op Den Camp H."/>
            <person name="Overmann J."/>
            <person name="Amann R."/>
            <person name="Jetten M.S.M."/>
            <person name="Mascher T."/>
            <person name="Medema M.H."/>
            <person name="Devos D.P."/>
            <person name="Kaster A.-K."/>
            <person name="Ovreas L."/>
            <person name="Rohde M."/>
            <person name="Galperin M.Y."/>
            <person name="Jogler C."/>
        </authorList>
    </citation>
    <scope>NUCLEOTIDE SEQUENCE [LARGE SCALE GENOMIC DNA]</scope>
    <source>
        <strain evidence="3 4">Pan14r</strain>
    </source>
</reference>
<comment type="caution">
    <text evidence="3">The sequence shown here is derived from an EMBL/GenBank/DDBJ whole genome shotgun (WGS) entry which is preliminary data.</text>
</comment>
<feature type="chain" id="PRO_5023078252" evidence="2">
    <location>
        <begin position="30"/>
        <end position="172"/>
    </location>
</feature>
<proteinExistence type="predicted"/>
<evidence type="ECO:0000256" key="2">
    <source>
        <dbReference type="SAM" id="SignalP"/>
    </source>
</evidence>
<dbReference type="OrthoDB" id="290785at2"/>
<feature type="signal peptide" evidence="2">
    <location>
        <begin position="1"/>
        <end position="29"/>
    </location>
</feature>
<evidence type="ECO:0000256" key="1">
    <source>
        <dbReference type="SAM" id="MobiDB-lite"/>
    </source>
</evidence>
<dbReference type="RefSeq" id="WP_146440002.1">
    <property type="nucleotide sequence ID" value="NZ_SJPL01000001.1"/>
</dbReference>
<protein>
    <submittedName>
        <fullName evidence="3">Uncharacterized protein</fullName>
    </submittedName>
</protein>
<feature type="compositionally biased region" description="Polar residues" evidence="1">
    <location>
        <begin position="34"/>
        <end position="46"/>
    </location>
</feature>
<name>A0A5C5Y8W5_9PLAN</name>
<sequence length="172" mass="18340" precursor="true">MHHLQSLHIPRRRIPATSLLTLPIVVAFAGCGPTDTSSGDATTQNPGHDDHDRDHDGHDHGSHDHPESLGEAVEHIQEMGGTIVTAFESGDPEDAHHELHEIGHVIESLPGLAKKANLTSEQQDAINNATEALIDAFGELDGTLHGGDDVETGAISKQISDQIEKLKTMPAS</sequence>
<dbReference type="Proteomes" id="UP000317238">
    <property type="component" value="Unassembled WGS sequence"/>
</dbReference>
<gene>
    <name evidence="3" type="ORF">Pan14r_40960</name>
</gene>
<keyword evidence="2" id="KW-0732">Signal</keyword>
<evidence type="ECO:0000313" key="3">
    <source>
        <dbReference type="EMBL" id="TWT71780.1"/>
    </source>
</evidence>
<evidence type="ECO:0000313" key="4">
    <source>
        <dbReference type="Proteomes" id="UP000317238"/>
    </source>
</evidence>
<accession>A0A5C5Y8W5</accession>
<organism evidence="3 4">
    <name type="scientific">Crateriforma conspicua</name>
    <dbReference type="NCBI Taxonomy" id="2527996"/>
    <lineage>
        <taxon>Bacteria</taxon>
        <taxon>Pseudomonadati</taxon>
        <taxon>Planctomycetota</taxon>
        <taxon>Planctomycetia</taxon>
        <taxon>Planctomycetales</taxon>
        <taxon>Planctomycetaceae</taxon>
        <taxon>Crateriforma</taxon>
    </lineage>
</organism>
<keyword evidence="4" id="KW-1185">Reference proteome</keyword>
<dbReference type="AlphaFoldDB" id="A0A5C5Y8W5"/>